<gene>
    <name evidence="3" type="ORF">SAMN05421720_104234</name>
</gene>
<proteinExistence type="predicted"/>
<reference evidence="3 4" key="1">
    <citation type="submission" date="2016-10" db="EMBL/GenBank/DDBJ databases">
        <authorList>
            <person name="de Groot N.N."/>
        </authorList>
    </citation>
    <scope>NUCLEOTIDE SEQUENCE [LARGE SCALE GENOMIC DNA]</scope>
    <source>
        <strain evidence="3 4">ATCC 700224</strain>
    </source>
</reference>
<dbReference type="PANTHER" id="PTHR38731">
    <property type="entry name" value="LIPL45-RELATED LIPOPROTEIN-RELATED"/>
    <property type="match status" value="1"/>
</dbReference>
<dbReference type="Pfam" id="PF04773">
    <property type="entry name" value="FecR"/>
    <property type="match status" value="1"/>
</dbReference>
<feature type="domain" description="FecR protein" evidence="2">
    <location>
        <begin position="65"/>
        <end position="152"/>
    </location>
</feature>
<evidence type="ECO:0000313" key="3">
    <source>
        <dbReference type="EMBL" id="SDE22007.1"/>
    </source>
</evidence>
<dbReference type="PROSITE" id="PS51257">
    <property type="entry name" value="PROKAR_LIPOPROTEIN"/>
    <property type="match status" value="1"/>
</dbReference>
<dbReference type="EMBL" id="FNAP01000004">
    <property type="protein sequence ID" value="SDE22007.1"/>
    <property type="molecule type" value="Genomic_DNA"/>
</dbReference>
<evidence type="ECO:0000313" key="4">
    <source>
        <dbReference type="Proteomes" id="UP000199412"/>
    </source>
</evidence>
<keyword evidence="1" id="KW-0732">Signal</keyword>
<evidence type="ECO:0000259" key="2">
    <source>
        <dbReference type="Pfam" id="PF04773"/>
    </source>
</evidence>
<sequence>MSLFPARSALGPVFAAAIFVACLSAAPAIAADAIGQIKTVSGAVAIERADDTTQAVIGDSVYQQDVIRTGPDGKVGITFVDLSMFSAGPGTELKLERFRFNRTTHDGVFESRIRRGSLSGVSGRIAANNPDAMKIRTYSAILGVRGTKFVIEVEGH</sequence>
<dbReference type="Proteomes" id="UP000199412">
    <property type="component" value="Unassembled WGS sequence"/>
</dbReference>
<name>A0A1G7B585_9PROT</name>
<dbReference type="InterPro" id="IPR006860">
    <property type="entry name" value="FecR"/>
</dbReference>
<keyword evidence="4" id="KW-1185">Reference proteome</keyword>
<feature type="signal peptide" evidence="1">
    <location>
        <begin position="1"/>
        <end position="30"/>
    </location>
</feature>
<dbReference type="OrthoDB" id="6038785at2"/>
<accession>A0A1G7B585</accession>
<dbReference type="AlphaFoldDB" id="A0A1G7B585"/>
<protein>
    <submittedName>
        <fullName evidence="3">FecR protein</fullName>
    </submittedName>
</protein>
<feature type="chain" id="PRO_5011786823" evidence="1">
    <location>
        <begin position="31"/>
        <end position="156"/>
    </location>
</feature>
<organism evidence="3 4">
    <name type="scientific">Rhodospira trueperi</name>
    <dbReference type="NCBI Taxonomy" id="69960"/>
    <lineage>
        <taxon>Bacteria</taxon>
        <taxon>Pseudomonadati</taxon>
        <taxon>Pseudomonadota</taxon>
        <taxon>Alphaproteobacteria</taxon>
        <taxon>Rhodospirillales</taxon>
        <taxon>Rhodospirillaceae</taxon>
        <taxon>Rhodospira</taxon>
    </lineage>
</organism>
<evidence type="ECO:0000256" key="1">
    <source>
        <dbReference type="SAM" id="SignalP"/>
    </source>
</evidence>
<dbReference type="STRING" id="69960.SAMN05421720_104234"/>
<dbReference type="PANTHER" id="PTHR38731:SF1">
    <property type="entry name" value="FECR PROTEIN DOMAIN-CONTAINING PROTEIN"/>
    <property type="match status" value="1"/>
</dbReference>